<feature type="compositionally biased region" description="Low complexity" evidence="2">
    <location>
        <begin position="248"/>
        <end position="257"/>
    </location>
</feature>
<comment type="caution">
    <text evidence="3">The sequence shown here is derived from an EMBL/GenBank/DDBJ whole genome shotgun (WGS) entry which is preliminary data.</text>
</comment>
<reference evidence="3 4" key="1">
    <citation type="journal article" date="2015" name="Genome Biol. Evol.">
        <title>Comparative Genomics of a Bacterivorous Green Alga Reveals Evolutionary Causalities and Consequences of Phago-Mixotrophic Mode of Nutrition.</title>
        <authorList>
            <person name="Burns J.A."/>
            <person name="Paasch A."/>
            <person name="Narechania A."/>
            <person name="Kim E."/>
        </authorList>
    </citation>
    <scope>NUCLEOTIDE SEQUENCE [LARGE SCALE GENOMIC DNA]</scope>
    <source>
        <strain evidence="3 4">PLY_AMNH</strain>
    </source>
</reference>
<dbReference type="SUPFAM" id="SSF143575">
    <property type="entry name" value="GAS2 domain-like"/>
    <property type="match status" value="1"/>
</dbReference>
<evidence type="ECO:0000256" key="2">
    <source>
        <dbReference type="SAM" id="MobiDB-lite"/>
    </source>
</evidence>
<dbReference type="AlphaFoldDB" id="A0AAE0CCE7"/>
<feature type="coiled-coil region" evidence="1">
    <location>
        <begin position="491"/>
        <end position="599"/>
    </location>
</feature>
<evidence type="ECO:0000313" key="3">
    <source>
        <dbReference type="EMBL" id="KAK3251555.1"/>
    </source>
</evidence>
<dbReference type="EMBL" id="LGRX02025972">
    <property type="protein sequence ID" value="KAK3251555.1"/>
    <property type="molecule type" value="Genomic_DNA"/>
</dbReference>
<feature type="compositionally biased region" description="Polar residues" evidence="2">
    <location>
        <begin position="66"/>
        <end position="82"/>
    </location>
</feature>
<feature type="region of interest" description="Disordered" evidence="2">
    <location>
        <begin position="1"/>
        <end position="133"/>
    </location>
</feature>
<evidence type="ECO:0000256" key="1">
    <source>
        <dbReference type="SAM" id="Coils"/>
    </source>
</evidence>
<accession>A0AAE0CCE7</accession>
<dbReference type="InterPro" id="IPR036534">
    <property type="entry name" value="GAR_dom_sf"/>
</dbReference>
<feature type="coiled-coil region" evidence="1">
    <location>
        <begin position="349"/>
        <end position="390"/>
    </location>
</feature>
<name>A0AAE0CCE7_9CHLO</name>
<keyword evidence="4" id="KW-1185">Reference proteome</keyword>
<feature type="compositionally biased region" description="Basic and acidic residues" evidence="2">
    <location>
        <begin position="114"/>
        <end position="124"/>
    </location>
</feature>
<feature type="compositionally biased region" description="Acidic residues" evidence="2">
    <location>
        <begin position="1"/>
        <end position="25"/>
    </location>
</feature>
<protein>
    <submittedName>
        <fullName evidence="3">Uncharacterized protein</fullName>
    </submittedName>
</protein>
<feature type="region of interest" description="Disordered" evidence="2">
    <location>
        <begin position="209"/>
        <end position="235"/>
    </location>
</feature>
<sequence length="807" mass="88354">MSDVEVEDFVDSDFDSEDDLDELLDSEFLPGLDPSAGNSPTASKSYPEEKTRSSFSEEYLKGRASVPTTSAQGESDSSSTRVPENDVKSLSENSAQLDKVGVSEKDAEPQGPEKSAKLRSEPSPEGKAAITEPKLLFKRMQTDGTVDRTSMIASLRNNPKVAKQMLYGYAFPMEGTAPQDEETIFMSLEFGDPKVGFEEYCSYFGLEVSENEEELEEEEEEEEAEEEAKEDGGEVEVADAVAGGTDKASSPSAPGSGRALSKWARRKAVEDDMQVLLGELKEQFALAQATSLQSFSEALGFEGLEISGNPQMELLIGEAFKPLEAATREHVETLQDLVYVPEQQAPVVDTAAKEECKKLSGEVEALREELDKARAERERAETECLRLRQNNDEFMLGVQQLAALVPTVQESGKEAESPGVSEVEAPKSSSGPESPAVKLKGVTGRVAELINAFVAPDYDSERIHQVDTEIGYLTGLLETASVELETTSSALAASKAEAQELKASLVTAQRRGDDALENFESTQFMLKTRSERCAELTKDKTNALTRAEKAEAEILSLKAEMQNFAERQDTQQKKHEKAMERVEKDLEDQLRANRVLALENHIAVEHLRKNKINIEFPEVSAIEDVVGNYGSKTTPPPCRGHSPGSPAPGSTSPRHFSENAPLCANKPGIIMADDPKFWRACETWKAVCNTVLNEKKNFLTTHNNLNVNAPGSPDGVNVRVRTPTFMRTEAIVETRCAATLETLVTALRRCLTQQGMKLPMEKVADFKYTLGSKVYTLKVTNGELVVRKGGGYMGLIDVIGCLPPVHE</sequence>
<proteinExistence type="predicted"/>
<feature type="region of interest" description="Disordered" evidence="2">
    <location>
        <begin position="242"/>
        <end position="261"/>
    </location>
</feature>
<dbReference type="Proteomes" id="UP001190700">
    <property type="component" value="Unassembled WGS sequence"/>
</dbReference>
<gene>
    <name evidence="3" type="ORF">CYMTET_39114</name>
</gene>
<feature type="region of interest" description="Disordered" evidence="2">
    <location>
        <begin position="630"/>
        <end position="657"/>
    </location>
</feature>
<feature type="compositionally biased region" description="Low complexity" evidence="2">
    <location>
        <begin position="640"/>
        <end position="653"/>
    </location>
</feature>
<dbReference type="GO" id="GO:0008017">
    <property type="term" value="F:microtubule binding"/>
    <property type="evidence" value="ECO:0007669"/>
    <property type="project" value="InterPro"/>
</dbReference>
<keyword evidence="1" id="KW-0175">Coiled coil</keyword>
<organism evidence="3 4">
    <name type="scientific">Cymbomonas tetramitiformis</name>
    <dbReference type="NCBI Taxonomy" id="36881"/>
    <lineage>
        <taxon>Eukaryota</taxon>
        <taxon>Viridiplantae</taxon>
        <taxon>Chlorophyta</taxon>
        <taxon>Pyramimonadophyceae</taxon>
        <taxon>Pyramimonadales</taxon>
        <taxon>Pyramimonadaceae</taxon>
        <taxon>Cymbomonas</taxon>
    </lineage>
</organism>
<evidence type="ECO:0000313" key="4">
    <source>
        <dbReference type="Proteomes" id="UP001190700"/>
    </source>
</evidence>
<feature type="region of interest" description="Disordered" evidence="2">
    <location>
        <begin position="409"/>
        <end position="437"/>
    </location>
</feature>